<dbReference type="VEuPathDB" id="MicrosporidiaDB:HERIO_1233"/>
<evidence type="ECO:0000313" key="3">
    <source>
        <dbReference type="Proteomes" id="UP000192356"/>
    </source>
</evidence>
<organism evidence="2 3">
    <name type="scientific">Hepatospora eriocheir</name>
    <dbReference type="NCBI Taxonomy" id="1081669"/>
    <lineage>
        <taxon>Eukaryota</taxon>
        <taxon>Fungi</taxon>
        <taxon>Fungi incertae sedis</taxon>
        <taxon>Microsporidia</taxon>
        <taxon>Hepatosporidae</taxon>
        <taxon>Hepatospora</taxon>
    </lineage>
</organism>
<gene>
    <name evidence="2" type="ORF">HERIO_1233</name>
</gene>
<name>A0A1X0QAN1_9MICR</name>
<comment type="caution">
    <text evidence="2">The sequence shown here is derived from an EMBL/GenBank/DDBJ whole genome shotgun (WGS) entry which is preliminary data.</text>
</comment>
<accession>A0A1X0QAN1</accession>
<protein>
    <submittedName>
        <fullName evidence="2">Uncharacterized protein</fullName>
    </submittedName>
</protein>
<keyword evidence="1" id="KW-1133">Transmembrane helix</keyword>
<evidence type="ECO:0000313" key="2">
    <source>
        <dbReference type="EMBL" id="ORD96861.1"/>
    </source>
</evidence>
<reference evidence="2 3" key="1">
    <citation type="journal article" date="2017" name="Environ. Microbiol.">
        <title>Decay of the glycolytic pathway and adaptation to intranuclear parasitism within Enterocytozoonidae microsporidia.</title>
        <authorList>
            <person name="Wiredu Boakye D."/>
            <person name="Jaroenlak P."/>
            <person name="Prachumwat A."/>
            <person name="Williams T.A."/>
            <person name="Bateman K.S."/>
            <person name="Itsathitphaisarn O."/>
            <person name="Sritunyalucksana K."/>
            <person name="Paszkiewicz K.H."/>
            <person name="Moore K.A."/>
            <person name="Stentiford G.D."/>
            <person name="Williams B.A."/>
        </authorList>
    </citation>
    <scope>NUCLEOTIDE SEQUENCE [LARGE SCALE GENOMIC DNA]</scope>
    <source>
        <strain evidence="2 3">GB1</strain>
    </source>
</reference>
<keyword evidence="3" id="KW-1185">Reference proteome</keyword>
<dbReference type="Proteomes" id="UP000192356">
    <property type="component" value="Unassembled WGS sequence"/>
</dbReference>
<evidence type="ECO:0000256" key="1">
    <source>
        <dbReference type="SAM" id="Phobius"/>
    </source>
</evidence>
<sequence>MKNNKNLYTGIFVVLVGIVIVIMVLLNEFFIVTPEERIKSENESIKNRKVLYEIIEFYLSKNNDIKYISSCEFKSKLVELVNLFNECVNYDFKRLLKDKIKLINNIIGLINRNNLVELDKPLIEEINLFNEVLLNLKDGNLNSDDYNEFKSYFISNPEFFDNLLSYSKRFIN</sequence>
<dbReference type="EMBL" id="LVKB01000057">
    <property type="protein sequence ID" value="ORD96861.1"/>
    <property type="molecule type" value="Genomic_DNA"/>
</dbReference>
<dbReference type="VEuPathDB" id="MicrosporidiaDB:A0H76_2711"/>
<keyword evidence="1" id="KW-0472">Membrane</keyword>
<dbReference type="AlphaFoldDB" id="A0A1X0QAN1"/>
<keyword evidence="1" id="KW-0812">Transmembrane</keyword>
<proteinExistence type="predicted"/>
<feature type="transmembrane region" description="Helical" evidence="1">
    <location>
        <begin position="7"/>
        <end position="26"/>
    </location>
</feature>